<accession>A0A0E9WW90</accession>
<evidence type="ECO:0000313" key="1">
    <source>
        <dbReference type="EMBL" id="JAH94471.1"/>
    </source>
</evidence>
<protein>
    <submittedName>
        <fullName evidence="1">Uncharacterized protein</fullName>
    </submittedName>
</protein>
<dbReference type="AlphaFoldDB" id="A0A0E9WW90"/>
<reference evidence="1" key="1">
    <citation type="submission" date="2014-11" db="EMBL/GenBank/DDBJ databases">
        <authorList>
            <person name="Amaro Gonzalez C."/>
        </authorList>
    </citation>
    <scope>NUCLEOTIDE SEQUENCE</scope>
</reference>
<reference evidence="1" key="2">
    <citation type="journal article" date="2015" name="Fish Shellfish Immunol.">
        <title>Early steps in the European eel (Anguilla anguilla)-Vibrio vulnificus interaction in the gills: Role of the RtxA13 toxin.</title>
        <authorList>
            <person name="Callol A."/>
            <person name="Pajuelo D."/>
            <person name="Ebbesson L."/>
            <person name="Teles M."/>
            <person name="MacKenzie S."/>
            <person name="Amaro C."/>
        </authorList>
    </citation>
    <scope>NUCLEOTIDE SEQUENCE</scope>
</reference>
<dbReference type="EMBL" id="GBXM01014106">
    <property type="protein sequence ID" value="JAH94471.1"/>
    <property type="molecule type" value="Transcribed_RNA"/>
</dbReference>
<name>A0A0E9WW90_ANGAN</name>
<organism evidence="1">
    <name type="scientific">Anguilla anguilla</name>
    <name type="common">European freshwater eel</name>
    <name type="synonym">Muraena anguilla</name>
    <dbReference type="NCBI Taxonomy" id="7936"/>
    <lineage>
        <taxon>Eukaryota</taxon>
        <taxon>Metazoa</taxon>
        <taxon>Chordata</taxon>
        <taxon>Craniata</taxon>
        <taxon>Vertebrata</taxon>
        <taxon>Euteleostomi</taxon>
        <taxon>Actinopterygii</taxon>
        <taxon>Neopterygii</taxon>
        <taxon>Teleostei</taxon>
        <taxon>Anguilliformes</taxon>
        <taxon>Anguillidae</taxon>
        <taxon>Anguilla</taxon>
    </lineage>
</organism>
<sequence>MSCFIHTLSKNDKCALQLPDCNCKTLVDLIFQSIFFKSLKNVSIPFDMVTIQIQTLTIL</sequence>
<proteinExistence type="predicted"/>